<dbReference type="AlphaFoldDB" id="A0A7Y4MSX7"/>
<evidence type="ECO:0000256" key="4">
    <source>
        <dbReference type="ARBA" id="ARBA00022679"/>
    </source>
</evidence>
<evidence type="ECO:0000259" key="8">
    <source>
        <dbReference type="PROSITE" id="PS50868"/>
    </source>
</evidence>
<dbReference type="InterPro" id="IPR003616">
    <property type="entry name" value="Post-SET_dom"/>
</dbReference>
<proteinExistence type="predicted"/>
<dbReference type="SMART" id="SM00317">
    <property type="entry name" value="SET"/>
    <property type="match status" value="1"/>
</dbReference>
<name>A0A7Y4MSX7_MYXXA</name>
<dbReference type="GO" id="GO:0005694">
    <property type="term" value="C:chromosome"/>
    <property type="evidence" value="ECO:0007669"/>
    <property type="project" value="UniProtKB-SubCell"/>
</dbReference>
<dbReference type="PROSITE" id="PS50280">
    <property type="entry name" value="SET"/>
    <property type="match status" value="1"/>
</dbReference>
<keyword evidence="5" id="KW-0949">S-adenosyl-L-methionine</keyword>
<dbReference type="SUPFAM" id="SSF82199">
    <property type="entry name" value="SET domain"/>
    <property type="match status" value="1"/>
</dbReference>
<dbReference type="Proteomes" id="UP000533080">
    <property type="component" value="Unassembled WGS sequence"/>
</dbReference>
<dbReference type="Gene3D" id="2.170.270.10">
    <property type="entry name" value="SET domain"/>
    <property type="match status" value="1"/>
</dbReference>
<dbReference type="Pfam" id="PF00856">
    <property type="entry name" value="SET"/>
    <property type="match status" value="1"/>
</dbReference>
<evidence type="ECO:0000259" key="7">
    <source>
        <dbReference type="PROSITE" id="PS50280"/>
    </source>
</evidence>
<dbReference type="GO" id="GO:0008168">
    <property type="term" value="F:methyltransferase activity"/>
    <property type="evidence" value="ECO:0007669"/>
    <property type="project" value="UniProtKB-KW"/>
</dbReference>
<feature type="region of interest" description="Disordered" evidence="6">
    <location>
        <begin position="157"/>
        <end position="221"/>
    </location>
</feature>
<reference evidence="9 10" key="1">
    <citation type="submission" date="2020-05" db="EMBL/GenBank/DDBJ databases">
        <authorList>
            <person name="Whitworth D."/>
        </authorList>
    </citation>
    <scope>NUCLEOTIDE SEQUENCE [LARGE SCALE GENOMIC DNA]</scope>
    <source>
        <strain evidence="9 10">AM005</strain>
    </source>
</reference>
<keyword evidence="2" id="KW-0158">Chromosome</keyword>
<organism evidence="9 10">
    <name type="scientific">Myxococcus xanthus</name>
    <dbReference type="NCBI Taxonomy" id="34"/>
    <lineage>
        <taxon>Bacteria</taxon>
        <taxon>Pseudomonadati</taxon>
        <taxon>Myxococcota</taxon>
        <taxon>Myxococcia</taxon>
        <taxon>Myxococcales</taxon>
        <taxon>Cystobacterineae</taxon>
        <taxon>Myxococcaceae</taxon>
        <taxon>Myxococcus</taxon>
    </lineage>
</organism>
<evidence type="ECO:0000313" key="9">
    <source>
        <dbReference type="EMBL" id="NOJ81551.1"/>
    </source>
</evidence>
<evidence type="ECO:0000256" key="5">
    <source>
        <dbReference type="ARBA" id="ARBA00022691"/>
    </source>
</evidence>
<keyword evidence="3 9" id="KW-0489">Methyltransferase</keyword>
<comment type="caution">
    <text evidence="9">The sequence shown here is derived from an EMBL/GenBank/DDBJ whole genome shotgun (WGS) entry which is preliminary data.</text>
</comment>
<feature type="compositionally biased region" description="Basic residues" evidence="6">
    <location>
        <begin position="160"/>
        <end position="197"/>
    </location>
</feature>
<dbReference type="RefSeq" id="WP_171443559.1">
    <property type="nucleotide sequence ID" value="NZ_JABFNS010000100.1"/>
</dbReference>
<evidence type="ECO:0000313" key="10">
    <source>
        <dbReference type="Proteomes" id="UP000533080"/>
    </source>
</evidence>
<dbReference type="InterPro" id="IPR046341">
    <property type="entry name" value="SET_dom_sf"/>
</dbReference>
<feature type="compositionally biased region" description="Basic residues" evidence="6">
    <location>
        <begin position="207"/>
        <end position="221"/>
    </location>
</feature>
<sequence>MTSPNFIPSTKPLPFELHPSSIQGQGAFAIRRIRKGTRIIEYLGERITQAEADVRYDDESMARHHTFLFNLDKRTVLDAGTIHNEARYINHSCAPNCEALIEKGHIYIYALTSIEPGEELVYDYGYERTEDMGPEAEALYVCRCGAPNCRGTILAPAKKAPARKSSAKKAKTPSTSRKKSVSKSRGKKGAGAKKAAGKKSSAGTRKSTQRRAKSPSRKRAS</sequence>
<dbReference type="GO" id="GO:0032259">
    <property type="term" value="P:methylation"/>
    <property type="evidence" value="ECO:0007669"/>
    <property type="project" value="UniProtKB-KW"/>
</dbReference>
<evidence type="ECO:0000256" key="6">
    <source>
        <dbReference type="SAM" id="MobiDB-lite"/>
    </source>
</evidence>
<keyword evidence="4 9" id="KW-0808">Transferase</keyword>
<comment type="subcellular location">
    <subcellularLocation>
        <location evidence="1">Chromosome</location>
    </subcellularLocation>
</comment>
<dbReference type="InterPro" id="IPR001214">
    <property type="entry name" value="SET_dom"/>
</dbReference>
<protein>
    <submittedName>
        <fullName evidence="9">SET domain-containing protein-lysine N-methyltransferase</fullName>
    </submittedName>
</protein>
<dbReference type="EMBL" id="JABFNT010000091">
    <property type="protein sequence ID" value="NOJ81551.1"/>
    <property type="molecule type" value="Genomic_DNA"/>
</dbReference>
<dbReference type="InterPro" id="IPR050777">
    <property type="entry name" value="SET2_Histone-Lys_MeTrsfase"/>
</dbReference>
<gene>
    <name evidence="9" type="ORF">HNV28_25000</name>
</gene>
<dbReference type="PANTHER" id="PTHR22884">
    <property type="entry name" value="SET DOMAIN PROTEINS"/>
    <property type="match status" value="1"/>
</dbReference>
<evidence type="ECO:0000256" key="3">
    <source>
        <dbReference type="ARBA" id="ARBA00022603"/>
    </source>
</evidence>
<feature type="domain" description="SET" evidence="7">
    <location>
        <begin position="13"/>
        <end position="125"/>
    </location>
</feature>
<dbReference type="PROSITE" id="PS50868">
    <property type="entry name" value="POST_SET"/>
    <property type="match status" value="1"/>
</dbReference>
<feature type="domain" description="Post-SET" evidence="8">
    <location>
        <begin position="138"/>
        <end position="154"/>
    </location>
</feature>
<evidence type="ECO:0000256" key="2">
    <source>
        <dbReference type="ARBA" id="ARBA00022454"/>
    </source>
</evidence>
<accession>A0A7Y4MSX7</accession>
<evidence type="ECO:0000256" key="1">
    <source>
        <dbReference type="ARBA" id="ARBA00004286"/>
    </source>
</evidence>